<evidence type="ECO:0000313" key="3">
    <source>
        <dbReference type="Proteomes" id="UP000670776"/>
    </source>
</evidence>
<dbReference type="Proteomes" id="UP000670776">
    <property type="component" value="Unassembled WGS sequence"/>
</dbReference>
<name>A0ABS4BPZ3_9FLAO</name>
<sequence>MKKLVVKSTFYLILILLMLEVIVRVFHLYNELPEEYADENGIYKWYPQQVGYSVYGNRRQVYTEYKINSSGYNSYREFKPSKDKFELALLGDSYIEGFHQNFNKSVGNKIEKKIKDIEVYEYGHSSNDFADQMHIIANNKKTFDLIDHIIIRIKYEKDLRRKNYSFVVRQPFFMAFRKSKLVVYLLNIGAMESVKELHRNILSLKNGSNDKKETQKDTQINEDALFLDNFKWLTTKYDINKDKITFLIDSRKTSKEFLNYLIQENFNYIDHAASFEKAGKKPTTLIFDQHWNDYGRSLIANDIVNYILKNKIYKN</sequence>
<evidence type="ECO:0000256" key="1">
    <source>
        <dbReference type="SAM" id="Phobius"/>
    </source>
</evidence>
<dbReference type="EMBL" id="JAGJCB010000001">
    <property type="protein sequence ID" value="MBP0902488.1"/>
    <property type="molecule type" value="Genomic_DNA"/>
</dbReference>
<proteinExistence type="predicted"/>
<protein>
    <recommendedName>
        <fullName evidence="4">SGNH/GDSL hydrolase family protein</fullName>
    </recommendedName>
</protein>
<evidence type="ECO:0000313" key="2">
    <source>
        <dbReference type="EMBL" id="MBP0902488.1"/>
    </source>
</evidence>
<evidence type="ECO:0008006" key="4">
    <source>
        <dbReference type="Google" id="ProtNLM"/>
    </source>
</evidence>
<feature type="transmembrane region" description="Helical" evidence="1">
    <location>
        <begin position="9"/>
        <end position="29"/>
    </location>
</feature>
<accession>A0ABS4BPZ3</accession>
<keyword evidence="1" id="KW-1133">Transmembrane helix</keyword>
<gene>
    <name evidence="2" type="ORF">J8H85_01495</name>
</gene>
<organism evidence="2 3">
    <name type="scientific">Mariniflexile gromovii</name>
    <dbReference type="NCBI Taxonomy" id="362523"/>
    <lineage>
        <taxon>Bacteria</taxon>
        <taxon>Pseudomonadati</taxon>
        <taxon>Bacteroidota</taxon>
        <taxon>Flavobacteriia</taxon>
        <taxon>Flavobacteriales</taxon>
        <taxon>Flavobacteriaceae</taxon>
        <taxon>Mariniflexile</taxon>
    </lineage>
</organism>
<keyword evidence="1" id="KW-0812">Transmembrane</keyword>
<comment type="caution">
    <text evidence="2">The sequence shown here is derived from an EMBL/GenBank/DDBJ whole genome shotgun (WGS) entry which is preliminary data.</text>
</comment>
<keyword evidence="1" id="KW-0472">Membrane</keyword>
<dbReference type="RefSeq" id="WP_209651949.1">
    <property type="nucleotide sequence ID" value="NZ_JAGJCB010000001.1"/>
</dbReference>
<reference evidence="2 3" key="1">
    <citation type="submission" date="2021-04" db="EMBL/GenBank/DDBJ databases">
        <title>Mariniflexile gromovii gen. nov., sp. nov., a gliding bacterium isolated from the sea urchin Strongylocentrotus intermedius.</title>
        <authorList>
            <person name="Ko S."/>
            <person name="Le V."/>
            <person name="Ahn C.-Y."/>
            <person name="Oh H.-M."/>
        </authorList>
    </citation>
    <scope>NUCLEOTIDE SEQUENCE [LARGE SCALE GENOMIC DNA]</scope>
    <source>
        <strain evidence="2 3">KCTC 12570</strain>
    </source>
</reference>
<keyword evidence="3" id="KW-1185">Reference proteome</keyword>